<dbReference type="RefSeq" id="WP_012694665.1">
    <property type="nucleotide sequence ID" value="NC_012527.1"/>
</dbReference>
<evidence type="ECO:0000313" key="2">
    <source>
        <dbReference type="EMBL" id="ACO47542.1"/>
    </source>
</evidence>
<sequence>MEKVVLLAALTAGMALAQAATFTLKPATVVAAEVKRENDRTFAQAFNYFDVIEAYPHVRAKKVTQPPGNKLLTDLCVNHTRSVLNIPGKPTFSQLSQPVYNVDGGVYFMRGSVASRTSSGIRLQRSFWCTMVFQGADDGGTVYVISDMVR</sequence>
<keyword evidence="3" id="KW-1185">Reference proteome</keyword>
<feature type="chain" id="PRO_5002908324" evidence="1">
    <location>
        <begin position="20"/>
        <end position="150"/>
    </location>
</feature>
<protein>
    <submittedName>
        <fullName evidence="2">Uncharacterized protein</fullName>
    </submittedName>
</protein>
<dbReference type="Proteomes" id="UP000002208">
    <property type="component" value="Plasmid 1"/>
</dbReference>
<name>C1D2A3_DEIDV</name>
<geneLocation type="plasmid" evidence="3">
    <name>pDeide1</name>
</geneLocation>
<accession>C1D2A3</accession>
<proteinExistence type="predicted"/>
<organism evidence="2 3">
    <name type="scientific">Deinococcus deserti (strain DSM 17065 / CIP 109153 / LMG 22923 / VCD115)</name>
    <dbReference type="NCBI Taxonomy" id="546414"/>
    <lineage>
        <taxon>Bacteria</taxon>
        <taxon>Thermotogati</taxon>
        <taxon>Deinococcota</taxon>
        <taxon>Deinococci</taxon>
        <taxon>Deinococcales</taxon>
        <taxon>Deinococcaceae</taxon>
        <taxon>Deinococcus</taxon>
    </lineage>
</organism>
<dbReference type="AlphaFoldDB" id="C1D2A3"/>
<dbReference type="KEGG" id="ddr:Deide_1p01121"/>
<keyword evidence="1" id="KW-0732">Signal</keyword>
<gene>
    <name evidence="2" type="ordered locus">Deide_1p01121</name>
</gene>
<keyword evidence="2" id="KW-0614">Plasmid</keyword>
<evidence type="ECO:0000313" key="3">
    <source>
        <dbReference type="Proteomes" id="UP000002208"/>
    </source>
</evidence>
<dbReference type="EMBL" id="CP001115">
    <property type="protein sequence ID" value="ACO47542.1"/>
    <property type="molecule type" value="Genomic_DNA"/>
</dbReference>
<dbReference type="HOGENOM" id="CLU_1737536_0_0_0"/>
<evidence type="ECO:0000256" key="1">
    <source>
        <dbReference type="SAM" id="SignalP"/>
    </source>
</evidence>
<reference evidence="2 3" key="1">
    <citation type="journal article" date="2009" name="PLoS Genet.">
        <title>Alliance of proteomics and genomics to unravel the specificities of Sahara bacterium Deinococcus deserti.</title>
        <authorList>
            <person name="de Groot A."/>
            <person name="Dulermo R."/>
            <person name="Ortet P."/>
            <person name="Blanchard L."/>
            <person name="Guerin P."/>
            <person name="Fernandez B."/>
            <person name="Vacherie B."/>
            <person name="Dossat C."/>
            <person name="Jolivet E."/>
            <person name="Siguier P."/>
            <person name="Chandler M."/>
            <person name="Barakat M."/>
            <person name="Dedieu A."/>
            <person name="Barbe V."/>
            <person name="Heulin T."/>
            <person name="Sommer S."/>
            <person name="Achouak W."/>
            <person name="Armengaud J."/>
        </authorList>
    </citation>
    <scope>NUCLEOTIDE SEQUENCE [LARGE SCALE GENOMIC DNA]</scope>
    <source>
        <strain evidence="3">DSM 17065 / CIP 109153 / LMG 22923 / VCD115</strain>
        <plasmid evidence="3">pDeide1</plasmid>
    </source>
</reference>
<feature type="signal peptide" evidence="1">
    <location>
        <begin position="1"/>
        <end position="19"/>
    </location>
</feature>